<comment type="caution">
    <text evidence="1">The sequence shown here is derived from an EMBL/GenBank/DDBJ whole genome shotgun (WGS) entry which is preliminary data.</text>
</comment>
<reference evidence="1 2" key="1">
    <citation type="submission" date="2021-06" db="EMBL/GenBank/DDBJ databases">
        <title>Caerostris extrusa draft genome.</title>
        <authorList>
            <person name="Kono N."/>
            <person name="Arakawa K."/>
        </authorList>
    </citation>
    <scope>NUCLEOTIDE SEQUENCE [LARGE SCALE GENOMIC DNA]</scope>
</reference>
<gene>
    <name evidence="1" type="ORF">CEXT_436951</name>
</gene>
<evidence type="ECO:0008006" key="3">
    <source>
        <dbReference type="Google" id="ProtNLM"/>
    </source>
</evidence>
<sequence>MNRSCHKETMLLHNGAGVRTRAQPHFIHLIWNCEIYRFIWEPFIVIISFVGVGEREVLGKIRPQRTLLFPHATKKNIGKFWPRDSSLYLLFNPTGISRSQDI</sequence>
<accession>A0AAV4XEF6</accession>
<evidence type="ECO:0000313" key="2">
    <source>
        <dbReference type="Proteomes" id="UP001054945"/>
    </source>
</evidence>
<name>A0AAV4XEF6_CAEEX</name>
<dbReference type="EMBL" id="BPLR01000255">
    <property type="protein sequence ID" value="GIY93311.1"/>
    <property type="molecule type" value="Genomic_DNA"/>
</dbReference>
<proteinExistence type="predicted"/>
<keyword evidence="2" id="KW-1185">Reference proteome</keyword>
<protein>
    <recommendedName>
        <fullName evidence="3">Ycf15</fullName>
    </recommendedName>
</protein>
<organism evidence="1 2">
    <name type="scientific">Caerostris extrusa</name>
    <name type="common">Bark spider</name>
    <name type="synonym">Caerostris bankana</name>
    <dbReference type="NCBI Taxonomy" id="172846"/>
    <lineage>
        <taxon>Eukaryota</taxon>
        <taxon>Metazoa</taxon>
        <taxon>Ecdysozoa</taxon>
        <taxon>Arthropoda</taxon>
        <taxon>Chelicerata</taxon>
        <taxon>Arachnida</taxon>
        <taxon>Araneae</taxon>
        <taxon>Araneomorphae</taxon>
        <taxon>Entelegynae</taxon>
        <taxon>Araneoidea</taxon>
        <taxon>Araneidae</taxon>
        <taxon>Caerostris</taxon>
    </lineage>
</organism>
<evidence type="ECO:0000313" key="1">
    <source>
        <dbReference type="EMBL" id="GIY93311.1"/>
    </source>
</evidence>
<dbReference type="Proteomes" id="UP001054945">
    <property type="component" value="Unassembled WGS sequence"/>
</dbReference>
<dbReference type="AlphaFoldDB" id="A0AAV4XEF6"/>